<protein>
    <submittedName>
        <fullName evidence="1">Unannotated protein</fullName>
    </submittedName>
</protein>
<dbReference type="AlphaFoldDB" id="A0A6J5YZZ1"/>
<gene>
    <name evidence="1" type="ORF">UFOPK3547_00068</name>
</gene>
<reference evidence="1" key="1">
    <citation type="submission" date="2020-05" db="EMBL/GenBank/DDBJ databases">
        <authorList>
            <person name="Chiriac C."/>
            <person name="Salcher M."/>
            <person name="Ghai R."/>
            <person name="Kavagutti S V."/>
        </authorList>
    </citation>
    <scope>NUCLEOTIDE SEQUENCE</scope>
</reference>
<name>A0A6J5YZZ1_9ZZZZ</name>
<evidence type="ECO:0000313" key="1">
    <source>
        <dbReference type="EMBL" id="CAB4334442.1"/>
    </source>
</evidence>
<accession>A0A6J5YZZ1</accession>
<dbReference type="EMBL" id="CAESAN010000003">
    <property type="protein sequence ID" value="CAB4334442.1"/>
    <property type="molecule type" value="Genomic_DNA"/>
</dbReference>
<sequence length="108" mass="11851">MTQSSSKGPMVARRLPDLGPIAGLREQAAEAIALEAQIERLNRLYVAPNLGPLDRAKITKIHGDIATITAERRRLTVRQVAGLENIVDNLERCVAMAAEYGDVSDEWI</sequence>
<proteinExistence type="predicted"/>
<organism evidence="1">
    <name type="scientific">freshwater metagenome</name>
    <dbReference type="NCBI Taxonomy" id="449393"/>
    <lineage>
        <taxon>unclassified sequences</taxon>
        <taxon>metagenomes</taxon>
        <taxon>ecological metagenomes</taxon>
    </lineage>
</organism>